<dbReference type="PANTHER" id="PTHR46060">
    <property type="entry name" value="MARINER MOS1 TRANSPOSASE-LIKE PROTEIN"/>
    <property type="match status" value="1"/>
</dbReference>
<dbReference type="InterPro" id="IPR036397">
    <property type="entry name" value="RNaseH_sf"/>
</dbReference>
<gene>
    <name evidence="2" type="primary">LOC115214445</name>
</gene>
<evidence type="ECO:0000313" key="1">
    <source>
        <dbReference type="Proteomes" id="UP000515154"/>
    </source>
</evidence>
<dbReference type="Gene3D" id="3.30.420.10">
    <property type="entry name" value="Ribonuclease H-like superfamily/Ribonuclease H"/>
    <property type="match status" value="1"/>
</dbReference>
<dbReference type="InterPro" id="IPR052709">
    <property type="entry name" value="Transposase-MT_Hybrid"/>
</dbReference>
<dbReference type="KEGG" id="osn:115214445"/>
<protein>
    <submittedName>
        <fullName evidence="2">Uncharacterized protein LOC115214445</fullName>
    </submittedName>
</protein>
<keyword evidence="1" id="KW-1185">Reference proteome</keyword>
<organism evidence="1 2">
    <name type="scientific">Octopus sinensis</name>
    <name type="common">East Asian common octopus</name>
    <dbReference type="NCBI Taxonomy" id="2607531"/>
    <lineage>
        <taxon>Eukaryota</taxon>
        <taxon>Metazoa</taxon>
        <taxon>Spiralia</taxon>
        <taxon>Lophotrochozoa</taxon>
        <taxon>Mollusca</taxon>
        <taxon>Cephalopoda</taxon>
        <taxon>Coleoidea</taxon>
        <taxon>Octopodiformes</taxon>
        <taxon>Octopoda</taxon>
        <taxon>Incirrata</taxon>
        <taxon>Octopodidae</taxon>
        <taxon>Octopus</taxon>
    </lineage>
</organism>
<accession>A0A6P7SM51</accession>
<sequence length="148" mass="16929">MTGMSWSSCQRILSDELRMKRVATKSVLRFLTDDQKQSRLNACRELKDQLEFDPDLFPKVITGDESWCYGNSPETKQQSSQWKHSMSPCPKTARQVKSSVKTMLICFIDVKGIVHTEFVLPDQTVNQVLYLAVLKHAPAYQPSLFARS</sequence>
<evidence type="ECO:0000313" key="2">
    <source>
        <dbReference type="RefSeq" id="XP_029639502.1"/>
    </source>
</evidence>
<dbReference type="GO" id="GO:0003676">
    <property type="term" value="F:nucleic acid binding"/>
    <property type="evidence" value="ECO:0007669"/>
    <property type="project" value="InterPro"/>
</dbReference>
<dbReference type="InterPro" id="IPR001888">
    <property type="entry name" value="Transposase_1"/>
</dbReference>
<name>A0A6P7SM51_9MOLL</name>
<dbReference type="Pfam" id="PF01359">
    <property type="entry name" value="Transposase_1"/>
    <property type="match status" value="1"/>
</dbReference>
<dbReference type="RefSeq" id="XP_029639502.1">
    <property type="nucleotide sequence ID" value="XM_029783642.1"/>
</dbReference>
<dbReference type="AlphaFoldDB" id="A0A6P7SM51"/>
<reference evidence="2" key="1">
    <citation type="submission" date="2025-08" db="UniProtKB">
        <authorList>
            <consortium name="RefSeq"/>
        </authorList>
    </citation>
    <scope>IDENTIFICATION</scope>
</reference>
<dbReference type="PANTHER" id="PTHR46060:SF1">
    <property type="entry name" value="MARINER MOS1 TRANSPOSASE-LIKE PROTEIN"/>
    <property type="match status" value="1"/>
</dbReference>
<proteinExistence type="predicted"/>
<dbReference type="Proteomes" id="UP000515154">
    <property type="component" value="Linkage group LG7"/>
</dbReference>